<organism evidence="5 6">
    <name type="scientific">Blastococcus brunescens</name>
    <dbReference type="NCBI Taxonomy" id="1564165"/>
    <lineage>
        <taxon>Bacteria</taxon>
        <taxon>Bacillati</taxon>
        <taxon>Actinomycetota</taxon>
        <taxon>Actinomycetes</taxon>
        <taxon>Geodermatophilales</taxon>
        <taxon>Geodermatophilaceae</taxon>
        <taxon>Blastococcus</taxon>
    </lineage>
</organism>
<dbReference type="Gene3D" id="1.10.287.950">
    <property type="entry name" value="Methyl-accepting chemotaxis protein"/>
    <property type="match status" value="1"/>
</dbReference>
<protein>
    <submittedName>
        <fullName evidence="5">Methyl-accepting chemotaxis protein</fullName>
    </submittedName>
</protein>
<dbReference type="SUPFAM" id="SSF58104">
    <property type="entry name" value="Methyl-accepting chemotaxis protein (MCP) signaling domain"/>
    <property type="match status" value="1"/>
</dbReference>
<evidence type="ECO:0000256" key="3">
    <source>
        <dbReference type="SAM" id="Phobius"/>
    </source>
</evidence>
<dbReference type="RefSeq" id="WP_324275247.1">
    <property type="nucleotide sequence ID" value="NZ_CP141261.1"/>
</dbReference>
<dbReference type="Pfam" id="PF00672">
    <property type="entry name" value="HAMP"/>
    <property type="match status" value="1"/>
</dbReference>
<name>A0ABZ1B0L1_9ACTN</name>
<evidence type="ECO:0000256" key="2">
    <source>
        <dbReference type="ARBA" id="ARBA00022989"/>
    </source>
</evidence>
<gene>
    <name evidence="5" type="ORF">U6N30_30655</name>
</gene>
<reference evidence="5 6" key="1">
    <citation type="submission" date="2023-12" db="EMBL/GenBank/DDBJ databases">
        <title>Blastococcus brunescens sp. nov., an actonobacterium isolated from sandstone collected in sahara desert.</title>
        <authorList>
            <person name="Gtari M."/>
            <person name="Ghodhbane F."/>
        </authorList>
    </citation>
    <scope>NUCLEOTIDE SEQUENCE [LARGE SCALE GENOMIC DNA]</scope>
    <source>
        <strain evidence="5 6">BMG 8361</strain>
    </source>
</reference>
<dbReference type="EMBL" id="CP141261">
    <property type="protein sequence ID" value="WRL63917.1"/>
    <property type="molecule type" value="Genomic_DNA"/>
</dbReference>
<evidence type="ECO:0000256" key="1">
    <source>
        <dbReference type="ARBA" id="ARBA00022692"/>
    </source>
</evidence>
<feature type="domain" description="HAMP" evidence="4">
    <location>
        <begin position="254"/>
        <end position="306"/>
    </location>
</feature>
<dbReference type="PANTHER" id="PTHR32089">
    <property type="entry name" value="METHYL-ACCEPTING CHEMOTAXIS PROTEIN MCPB"/>
    <property type="match status" value="1"/>
</dbReference>
<keyword evidence="6" id="KW-1185">Reference proteome</keyword>
<evidence type="ECO:0000259" key="4">
    <source>
        <dbReference type="PROSITE" id="PS50885"/>
    </source>
</evidence>
<dbReference type="CDD" id="cd06225">
    <property type="entry name" value="HAMP"/>
    <property type="match status" value="1"/>
</dbReference>
<keyword evidence="2 3" id="KW-1133">Transmembrane helix</keyword>
<keyword evidence="1 3" id="KW-0812">Transmembrane</keyword>
<proteinExistence type="predicted"/>
<evidence type="ECO:0000313" key="5">
    <source>
        <dbReference type="EMBL" id="WRL63917.1"/>
    </source>
</evidence>
<dbReference type="PROSITE" id="PS50885">
    <property type="entry name" value="HAMP"/>
    <property type="match status" value="1"/>
</dbReference>
<feature type="transmembrane region" description="Helical" evidence="3">
    <location>
        <begin position="52"/>
        <end position="73"/>
    </location>
</feature>
<evidence type="ECO:0000313" key="6">
    <source>
        <dbReference type="Proteomes" id="UP001324287"/>
    </source>
</evidence>
<accession>A0ABZ1B0L1</accession>
<dbReference type="Proteomes" id="UP001324287">
    <property type="component" value="Chromosome"/>
</dbReference>
<dbReference type="PANTHER" id="PTHR32089:SF112">
    <property type="entry name" value="LYSOZYME-LIKE PROTEIN-RELATED"/>
    <property type="match status" value="1"/>
</dbReference>
<keyword evidence="3" id="KW-0472">Membrane</keyword>
<sequence length="411" mass="42243">MSSPNEKNLNFQVFRCSRSSDEPKNAATAEFRRMAPSLESSMARSFWSDRPLGVKLAALVTSGAAALGIFAVITVQALNGTGETADELLASAEGTEDVLLADMMHDAVRGDVLQALVSGGQGELYEGAVADLAEHDQFFRDILAETVADDFSPEVNAAVETATPAVEAYLASAEQIVTTAASAPAAAAAAYPQFAADFAVLEEELPKLGDAVAAFGEQAAAHSEDQRGTAVTLALAVAGAGVLVLALFGWIVTRSVVRPLNKVRDVLAGLADGDLCGTTDVTSKDEVGQMAASLEASMSTMRSVMAAIGDSSTTLASATEQLSASAQDMARLADESSVQSGIVATAAGQVSTNVQTVSAGSEQMGASIREIAQNASEVARVAAQAVHAADSTTATVAKLGSPRWRSPAWSR</sequence>
<dbReference type="SMART" id="SM00304">
    <property type="entry name" value="HAMP"/>
    <property type="match status" value="1"/>
</dbReference>
<feature type="transmembrane region" description="Helical" evidence="3">
    <location>
        <begin position="230"/>
        <end position="252"/>
    </location>
</feature>
<dbReference type="InterPro" id="IPR003660">
    <property type="entry name" value="HAMP_dom"/>
</dbReference>